<organism evidence="2 3">
    <name type="scientific">Tanacetum coccineum</name>
    <dbReference type="NCBI Taxonomy" id="301880"/>
    <lineage>
        <taxon>Eukaryota</taxon>
        <taxon>Viridiplantae</taxon>
        <taxon>Streptophyta</taxon>
        <taxon>Embryophyta</taxon>
        <taxon>Tracheophyta</taxon>
        <taxon>Spermatophyta</taxon>
        <taxon>Magnoliopsida</taxon>
        <taxon>eudicotyledons</taxon>
        <taxon>Gunneridae</taxon>
        <taxon>Pentapetalae</taxon>
        <taxon>asterids</taxon>
        <taxon>campanulids</taxon>
        <taxon>Asterales</taxon>
        <taxon>Asteraceae</taxon>
        <taxon>Asteroideae</taxon>
        <taxon>Anthemideae</taxon>
        <taxon>Anthemidinae</taxon>
        <taxon>Tanacetum</taxon>
    </lineage>
</organism>
<keyword evidence="1" id="KW-1133">Transmembrane helix</keyword>
<gene>
    <name evidence="2" type="ORF">Tco_0704026</name>
</gene>
<evidence type="ECO:0000313" key="2">
    <source>
        <dbReference type="EMBL" id="GJS71185.1"/>
    </source>
</evidence>
<evidence type="ECO:0000256" key="1">
    <source>
        <dbReference type="SAM" id="Phobius"/>
    </source>
</evidence>
<evidence type="ECO:0000313" key="3">
    <source>
        <dbReference type="Proteomes" id="UP001151760"/>
    </source>
</evidence>
<keyword evidence="1" id="KW-0812">Transmembrane</keyword>
<keyword evidence="3" id="KW-1185">Reference proteome</keyword>
<accession>A0ABQ4Y295</accession>
<reference evidence="2" key="2">
    <citation type="submission" date="2022-01" db="EMBL/GenBank/DDBJ databases">
        <authorList>
            <person name="Yamashiro T."/>
            <person name="Shiraishi A."/>
            <person name="Satake H."/>
            <person name="Nakayama K."/>
        </authorList>
    </citation>
    <scope>NUCLEOTIDE SEQUENCE</scope>
</reference>
<sequence>MGSNIPTVFSWGSSIGPEGFLPSILLLVVIIVVVFIVVVTVILVVVVVE</sequence>
<name>A0ABQ4Y295_9ASTR</name>
<feature type="transmembrane region" description="Helical" evidence="1">
    <location>
        <begin position="20"/>
        <end position="48"/>
    </location>
</feature>
<proteinExistence type="predicted"/>
<reference evidence="2" key="1">
    <citation type="journal article" date="2022" name="Int. J. Mol. Sci.">
        <title>Draft Genome of Tanacetum Coccineum: Genomic Comparison of Closely Related Tanacetum-Family Plants.</title>
        <authorList>
            <person name="Yamashiro T."/>
            <person name="Shiraishi A."/>
            <person name="Nakayama K."/>
            <person name="Satake H."/>
        </authorList>
    </citation>
    <scope>NUCLEOTIDE SEQUENCE</scope>
</reference>
<protein>
    <submittedName>
        <fullName evidence="2">Uncharacterized protein</fullName>
    </submittedName>
</protein>
<dbReference type="Proteomes" id="UP001151760">
    <property type="component" value="Unassembled WGS sequence"/>
</dbReference>
<keyword evidence="1" id="KW-0472">Membrane</keyword>
<dbReference type="EMBL" id="BQNB010009988">
    <property type="protein sequence ID" value="GJS71185.1"/>
    <property type="molecule type" value="Genomic_DNA"/>
</dbReference>
<comment type="caution">
    <text evidence="2">The sequence shown here is derived from an EMBL/GenBank/DDBJ whole genome shotgun (WGS) entry which is preliminary data.</text>
</comment>
<feature type="non-terminal residue" evidence="2">
    <location>
        <position position="49"/>
    </location>
</feature>